<proteinExistence type="predicted"/>
<evidence type="ECO:0000256" key="4">
    <source>
        <dbReference type="SAM" id="MobiDB-lite"/>
    </source>
</evidence>
<dbReference type="SMART" id="SM00347">
    <property type="entry name" value="HTH_MARR"/>
    <property type="match status" value="1"/>
</dbReference>
<dbReference type="eggNOG" id="COG1846">
    <property type="taxonomic scope" value="Bacteria"/>
</dbReference>
<evidence type="ECO:0000256" key="2">
    <source>
        <dbReference type="ARBA" id="ARBA00023125"/>
    </source>
</evidence>
<dbReference type="PANTHER" id="PTHR42756:SF1">
    <property type="entry name" value="TRANSCRIPTIONAL REPRESSOR OF EMRAB OPERON"/>
    <property type="match status" value="1"/>
</dbReference>
<dbReference type="EMBL" id="ADMS01000054">
    <property type="protein sequence ID" value="EFF76163.1"/>
    <property type="molecule type" value="Genomic_DNA"/>
</dbReference>
<keyword evidence="3" id="KW-0804">Transcription</keyword>
<name>D4XAJ0_9BURK</name>
<dbReference type="Proteomes" id="UP000004510">
    <property type="component" value="Unassembled WGS sequence"/>
</dbReference>
<dbReference type="InterPro" id="IPR036390">
    <property type="entry name" value="WH_DNA-bd_sf"/>
</dbReference>
<dbReference type="InterPro" id="IPR036388">
    <property type="entry name" value="WH-like_DNA-bd_sf"/>
</dbReference>
<feature type="domain" description="HTH marR-type" evidence="5">
    <location>
        <begin position="89"/>
        <end position="221"/>
    </location>
</feature>
<dbReference type="Gene3D" id="1.10.10.10">
    <property type="entry name" value="Winged helix-like DNA-binding domain superfamily/Winged helix DNA-binding domain"/>
    <property type="match status" value="1"/>
</dbReference>
<comment type="caution">
    <text evidence="6">The sequence shown here is derived from an EMBL/GenBank/DDBJ whole genome shotgun (WGS) entry which is preliminary data.</text>
</comment>
<dbReference type="InterPro" id="IPR023187">
    <property type="entry name" value="Tscrpt_reg_MarR-type_CS"/>
</dbReference>
<sequence length="258" mass="28116">MFFIGAFPRRQGGIYVSMQAVRAEGMPVCKSGNPAFISCNSVFIYLHRAGDFCLTRIDRAHIIRVEMNLTEPFSSMTSPAKTDPSQQYDLRILRALRRITRSIALHSRQLSAVSHITAPQLMCLRTVIANGPMTATAISREMHVSPSTVVGILDRLEDKGLIRRERGREDRRIVFVTATDAGRELAQGAPSPLQKHLADALNALPELEQATITLSLERIVALMEQEGQAVAAEPHGDVSSPILEVPTGGAPPESGIVA</sequence>
<gene>
    <name evidence="6" type="ORF">HMPREF0004_2487</name>
</gene>
<evidence type="ECO:0000313" key="6">
    <source>
        <dbReference type="EMBL" id="EFF76163.1"/>
    </source>
</evidence>
<keyword evidence="1" id="KW-0805">Transcription regulation</keyword>
<protein>
    <submittedName>
        <fullName evidence="6">Transcriptional regulator, MarR family</fullName>
    </submittedName>
</protein>
<dbReference type="HOGENOM" id="CLU_083287_27_7_4"/>
<evidence type="ECO:0000256" key="1">
    <source>
        <dbReference type="ARBA" id="ARBA00023015"/>
    </source>
</evidence>
<dbReference type="PANTHER" id="PTHR42756">
    <property type="entry name" value="TRANSCRIPTIONAL REGULATOR, MARR"/>
    <property type="match status" value="1"/>
</dbReference>
<evidence type="ECO:0000313" key="7">
    <source>
        <dbReference type="Proteomes" id="UP000004510"/>
    </source>
</evidence>
<dbReference type="SUPFAM" id="SSF46785">
    <property type="entry name" value="Winged helix' DNA-binding domain"/>
    <property type="match status" value="1"/>
</dbReference>
<dbReference type="PATRIC" id="fig|742159.3.peg.3440"/>
<evidence type="ECO:0000259" key="5">
    <source>
        <dbReference type="PROSITE" id="PS50995"/>
    </source>
</evidence>
<dbReference type="PRINTS" id="PR00598">
    <property type="entry name" value="HTHMARR"/>
</dbReference>
<dbReference type="PROSITE" id="PS50995">
    <property type="entry name" value="HTH_MARR_2"/>
    <property type="match status" value="1"/>
</dbReference>
<organism evidence="6 7">
    <name type="scientific">Achromobacter piechaudii ATCC 43553</name>
    <dbReference type="NCBI Taxonomy" id="742159"/>
    <lineage>
        <taxon>Bacteria</taxon>
        <taxon>Pseudomonadati</taxon>
        <taxon>Pseudomonadota</taxon>
        <taxon>Betaproteobacteria</taxon>
        <taxon>Burkholderiales</taxon>
        <taxon>Alcaligenaceae</taxon>
        <taxon>Achromobacter</taxon>
    </lineage>
</organism>
<reference evidence="7" key="1">
    <citation type="submission" date="2010-03" db="EMBL/GenBank/DDBJ databases">
        <title>Complete sequence of Mobiluncus curtisii ATCC 43063.</title>
        <authorList>
            <person name="Muzny D."/>
            <person name="Qin X."/>
            <person name="Deng J."/>
            <person name="Jiang H."/>
            <person name="Liu Y."/>
            <person name="Qu J."/>
            <person name="Song X.-Z."/>
            <person name="Zhang L."/>
            <person name="Thornton R."/>
            <person name="Coyle M."/>
            <person name="Francisco L."/>
            <person name="Jackson L."/>
            <person name="Javaid M."/>
            <person name="Korchina V."/>
            <person name="Kovar C."/>
            <person name="Mata R."/>
            <person name="Mathew T."/>
            <person name="Ngo R."/>
            <person name="Nguyen L."/>
            <person name="Nguyen N."/>
            <person name="Okwuonu G."/>
            <person name="Ongeri F."/>
            <person name="Pham C."/>
            <person name="Simmons D."/>
            <person name="Wilczek-Boney K."/>
            <person name="Hale W."/>
            <person name="Jakkamsetti A."/>
            <person name="Pham P."/>
            <person name="Ruth R."/>
            <person name="San Lucas F."/>
            <person name="Warren J."/>
            <person name="Zhang J."/>
            <person name="Zhao Z."/>
            <person name="Zhou C."/>
            <person name="Zhu D."/>
            <person name="Lee S."/>
            <person name="Bess C."/>
            <person name="Blankenburg K."/>
            <person name="Forbes L."/>
            <person name="Fu Q."/>
            <person name="Gubbala S."/>
            <person name="Hirani K."/>
            <person name="Jayaseelan J.C."/>
            <person name="Lara F."/>
            <person name="Munidasa M."/>
            <person name="Palculict T."/>
            <person name="Patil S."/>
            <person name="Pu L.-L."/>
            <person name="Saada N."/>
            <person name="Tang L."/>
            <person name="Weissenberger G."/>
            <person name="Zhu Y."/>
            <person name="Hemphill L."/>
            <person name="Shang Y."/>
            <person name="Youmans B."/>
            <person name="Ayvaz T."/>
            <person name="Ross M."/>
            <person name="Santibanez J."/>
            <person name="Aqrawi P."/>
            <person name="Gross S."/>
            <person name="Joshi V."/>
            <person name="Fowler G."/>
            <person name="Nazareth L."/>
            <person name="Reid J."/>
            <person name="Worley K."/>
            <person name="Petrosino J."/>
            <person name="Highlander S."/>
            <person name="Gibbs R."/>
            <person name="Gibbs R."/>
        </authorList>
    </citation>
    <scope>NUCLEOTIDE SEQUENCE [LARGE SCALE GENOMIC DNA]</scope>
    <source>
        <strain evidence="7">ATCC 43553</strain>
    </source>
</reference>
<dbReference type="GO" id="GO:0003700">
    <property type="term" value="F:DNA-binding transcription factor activity"/>
    <property type="evidence" value="ECO:0007669"/>
    <property type="project" value="InterPro"/>
</dbReference>
<feature type="region of interest" description="Disordered" evidence="4">
    <location>
        <begin position="231"/>
        <end position="258"/>
    </location>
</feature>
<dbReference type="Pfam" id="PF01047">
    <property type="entry name" value="MarR"/>
    <property type="match status" value="1"/>
</dbReference>
<dbReference type="AlphaFoldDB" id="D4XAJ0"/>
<accession>D4XAJ0</accession>
<dbReference type="PROSITE" id="PS01117">
    <property type="entry name" value="HTH_MARR_1"/>
    <property type="match status" value="1"/>
</dbReference>
<keyword evidence="2" id="KW-0238">DNA-binding</keyword>
<dbReference type="InterPro" id="IPR000835">
    <property type="entry name" value="HTH_MarR-typ"/>
</dbReference>
<dbReference type="GO" id="GO:0003677">
    <property type="term" value="F:DNA binding"/>
    <property type="evidence" value="ECO:0007669"/>
    <property type="project" value="UniProtKB-KW"/>
</dbReference>
<evidence type="ECO:0000256" key="3">
    <source>
        <dbReference type="ARBA" id="ARBA00023163"/>
    </source>
</evidence>